<dbReference type="EMBL" id="JBBPBK010000010">
    <property type="protein sequence ID" value="KAK9277470.1"/>
    <property type="molecule type" value="Genomic_DNA"/>
</dbReference>
<dbReference type="PANTHER" id="PTHR33782">
    <property type="entry name" value="OS01G0121600 PROTEIN"/>
    <property type="match status" value="1"/>
</dbReference>
<reference evidence="2 3" key="1">
    <citation type="journal article" date="2024" name="Plant J.">
        <title>Genome sequences and population genomics reveal climatic adaptation and genomic divergence between two closely related sweetgum species.</title>
        <authorList>
            <person name="Xu W.Q."/>
            <person name="Ren C.Q."/>
            <person name="Zhang X.Y."/>
            <person name="Comes H.P."/>
            <person name="Liu X.H."/>
            <person name="Li Y.G."/>
            <person name="Kettle C.J."/>
            <person name="Jalonen R."/>
            <person name="Gaisberger H."/>
            <person name="Ma Y.Z."/>
            <person name="Qiu Y.X."/>
        </authorList>
    </citation>
    <scope>NUCLEOTIDE SEQUENCE [LARGE SCALE GENOMIC DNA]</scope>
    <source>
        <strain evidence="2">Hangzhou</strain>
    </source>
</reference>
<evidence type="ECO:0008006" key="4">
    <source>
        <dbReference type="Google" id="ProtNLM"/>
    </source>
</evidence>
<protein>
    <recommendedName>
        <fullName evidence="4">Mediator of RNA polymerase II transcription subunit</fullName>
    </recommendedName>
</protein>
<comment type="caution">
    <text evidence="2">The sequence shown here is derived from an EMBL/GenBank/DDBJ whole genome shotgun (WGS) entry which is preliminary data.</text>
</comment>
<keyword evidence="3" id="KW-1185">Reference proteome</keyword>
<feature type="transmembrane region" description="Helical" evidence="1">
    <location>
        <begin position="115"/>
        <end position="139"/>
    </location>
</feature>
<organism evidence="2 3">
    <name type="scientific">Liquidambar formosana</name>
    <name type="common">Formosan gum</name>
    <dbReference type="NCBI Taxonomy" id="63359"/>
    <lineage>
        <taxon>Eukaryota</taxon>
        <taxon>Viridiplantae</taxon>
        <taxon>Streptophyta</taxon>
        <taxon>Embryophyta</taxon>
        <taxon>Tracheophyta</taxon>
        <taxon>Spermatophyta</taxon>
        <taxon>Magnoliopsida</taxon>
        <taxon>eudicotyledons</taxon>
        <taxon>Gunneridae</taxon>
        <taxon>Pentapetalae</taxon>
        <taxon>Saxifragales</taxon>
        <taxon>Altingiaceae</taxon>
        <taxon>Liquidambar</taxon>
    </lineage>
</organism>
<proteinExistence type="predicted"/>
<name>A0AAP0RGH3_LIQFO</name>
<gene>
    <name evidence="2" type="ORF">L1049_007014</name>
</gene>
<keyword evidence="1" id="KW-0812">Transmembrane</keyword>
<keyword evidence="1" id="KW-0472">Membrane</keyword>
<dbReference type="AlphaFoldDB" id="A0AAP0RGH3"/>
<sequence length="153" mass="17518">MEAASLYTSALLRSPFSTNSSHHKMGFIMRKRRPTVVITASKRDAYGRDYHSNLVDESMIVLRKRIHEMEMVERNHEPPRDWMEWERRYYSNYDSDICEAVGFLQSQLMNVRPSLALGMMALIALSVPTSTAVIVFHLVELAKGISFAGLHLS</sequence>
<evidence type="ECO:0000313" key="3">
    <source>
        <dbReference type="Proteomes" id="UP001415857"/>
    </source>
</evidence>
<evidence type="ECO:0000256" key="1">
    <source>
        <dbReference type="SAM" id="Phobius"/>
    </source>
</evidence>
<dbReference type="PANTHER" id="PTHR33782:SF5">
    <property type="entry name" value="MEDIATOR OF RNA POLYMERASE II TRANSCRIPTION SUBUNIT"/>
    <property type="match status" value="1"/>
</dbReference>
<keyword evidence="1" id="KW-1133">Transmembrane helix</keyword>
<evidence type="ECO:0000313" key="2">
    <source>
        <dbReference type="EMBL" id="KAK9277470.1"/>
    </source>
</evidence>
<accession>A0AAP0RGH3</accession>
<dbReference type="Proteomes" id="UP001415857">
    <property type="component" value="Unassembled WGS sequence"/>
</dbReference>